<comment type="caution">
    <text evidence="4">The sequence shown here is derived from an EMBL/GenBank/DDBJ whole genome shotgun (WGS) entry which is preliminary data.</text>
</comment>
<proteinExistence type="predicted"/>
<dbReference type="Pfam" id="PF23562">
    <property type="entry name" value="AMP-binding_C_3"/>
    <property type="match status" value="1"/>
</dbReference>
<evidence type="ECO:0000313" key="4">
    <source>
        <dbReference type="EMBL" id="KAF4627460.1"/>
    </source>
</evidence>
<gene>
    <name evidence="4" type="ORF">G7Y89_g10695</name>
</gene>
<dbReference type="Pfam" id="PF00501">
    <property type="entry name" value="AMP-binding"/>
    <property type="match status" value="1"/>
</dbReference>
<evidence type="ECO:0000256" key="1">
    <source>
        <dbReference type="ARBA" id="ARBA00022450"/>
    </source>
</evidence>
<dbReference type="InterPro" id="IPR000873">
    <property type="entry name" value="AMP-dep_synth/lig_dom"/>
</dbReference>
<accession>A0A8H4REK6</accession>
<keyword evidence="1" id="KW-0596">Phosphopantetheine</keyword>
<dbReference type="InterPro" id="IPR051414">
    <property type="entry name" value="Adenylate-forming_Reductase"/>
</dbReference>
<dbReference type="EMBL" id="JAAMPI010000965">
    <property type="protein sequence ID" value="KAF4627460.1"/>
    <property type="molecule type" value="Genomic_DNA"/>
</dbReference>
<organism evidence="4 5">
    <name type="scientific">Cudoniella acicularis</name>
    <dbReference type="NCBI Taxonomy" id="354080"/>
    <lineage>
        <taxon>Eukaryota</taxon>
        <taxon>Fungi</taxon>
        <taxon>Dikarya</taxon>
        <taxon>Ascomycota</taxon>
        <taxon>Pezizomycotina</taxon>
        <taxon>Leotiomycetes</taxon>
        <taxon>Helotiales</taxon>
        <taxon>Tricladiaceae</taxon>
        <taxon>Cudoniella</taxon>
    </lineage>
</organism>
<dbReference type="PANTHER" id="PTHR43439:SF2">
    <property type="entry name" value="ENZYME, PUTATIVE (JCVI)-RELATED"/>
    <property type="match status" value="1"/>
</dbReference>
<name>A0A8H4REK6_9HELO</name>
<evidence type="ECO:0000259" key="3">
    <source>
        <dbReference type="Pfam" id="PF00501"/>
    </source>
</evidence>
<keyword evidence="5" id="KW-1185">Reference proteome</keyword>
<feature type="domain" description="AMP-dependent synthetase/ligase" evidence="3">
    <location>
        <begin position="54"/>
        <end position="348"/>
    </location>
</feature>
<evidence type="ECO:0000313" key="5">
    <source>
        <dbReference type="Proteomes" id="UP000566819"/>
    </source>
</evidence>
<dbReference type="OrthoDB" id="429813at2759"/>
<sequence>MASYIFEEGYPGPKVLHPIHNKPQLLVNILDGMARVRPAALYGEYPVSLTGYDKGLRRITHGQLANAVNGAAWWLTEKLGPGKNFQTLCYMGWNDVRYIVFVLGAVKAGYKLLLTSPRNSPEGNKNLFDTMDCRVLLTTKPRPPTVEPVLRLHELQIFSIPSIEELFDKTHEHFPYDKTFEGAKKDPLVALHTLGTTGLPKPLVYTHEFAAAFVRCLQMDPPEGFESMEKLGHGNRVFILSPPFHASAMFVMMEGISGQTTFVFPPAATFPTAAFVKEGLMHTSVTGVLGGASMVAECARDPELLDFLSTRLTYMSYGGGDVAQAFGDTVSAKLKLYTSHGSSELGSFPGLRRRGVWDPKDWKYFQAHPAAGLQFRPYDEGVYEAFVVRNLNLEEEQPVFKLFPELQEYATKDLFSPHPTKPDTWMYKARSDDMINFSAGMANPYIMEHAVLDISEVSDAVMVSVQKIGLEDYAQNTALLVELKSTEHIPAEKQSELIEKLWPIVEEANKNYRAGACISKFRILLVDPQKPLPRNGKGTVQRAKVLQLYAEELDKLY</sequence>
<reference evidence="4 5" key="1">
    <citation type="submission" date="2020-03" db="EMBL/GenBank/DDBJ databases">
        <title>Draft Genome Sequence of Cudoniella acicularis.</title>
        <authorList>
            <person name="Buettner E."/>
            <person name="Kellner H."/>
        </authorList>
    </citation>
    <scope>NUCLEOTIDE SEQUENCE [LARGE SCALE GENOMIC DNA]</scope>
    <source>
        <strain evidence="4 5">DSM 108380</strain>
    </source>
</reference>
<protein>
    <recommendedName>
        <fullName evidence="3">AMP-dependent synthetase/ligase domain-containing protein</fullName>
    </recommendedName>
</protein>
<dbReference type="Gene3D" id="3.40.50.12780">
    <property type="entry name" value="N-terminal domain of ligase-like"/>
    <property type="match status" value="1"/>
</dbReference>
<dbReference type="Proteomes" id="UP000566819">
    <property type="component" value="Unassembled WGS sequence"/>
</dbReference>
<dbReference type="SUPFAM" id="SSF56801">
    <property type="entry name" value="Acetyl-CoA synthetase-like"/>
    <property type="match status" value="1"/>
</dbReference>
<dbReference type="InterPro" id="IPR042099">
    <property type="entry name" value="ANL_N_sf"/>
</dbReference>
<dbReference type="PANTHER" id="PTHR43439">
    <property type="entry name" value="PHENYLACETATE-COENZYME A LIGASE"/>
    <property type="match status" value="1"/>
</dbReference>
<evidence type="ECO:0000256" key="2">
    <source>
        <dbReference type="ARBA" id="ARBA00022553"/>
    </source>
</evidence>
<keyword evidence="2" id="KW-0597">Phosphoprotein</keyword>
<dbReference type="AlphaFoldDB" id="A0A8H4REK6"/>